<gene>
    <name evidence="2" type="primary">OLA.13614</name>
</gene>
<name>A0A1A8DW08_NOTKA</name>
<evidence type="ECO:0000256" key="1">
    <source>
        <dbReference type="SAM" id="MobiDB-lite"/>
    </source>
</evidence>
<evidence type="ECO:0000313" key="2">
    <source>
        <dbReference type="EMBL" id="SBQ37019.1"/>
    </source>
</evidence>
<proteinExistence type="predicted"/>
<feature type="compositionally biased region" description="Basic and acidic residues" evidence="1">
    <location>
        <begin position="73"/>
        <end position="84"/>
    </location>
</feature>
<feature type="non-terminal residue" evidence="2">
    <location>
        <position position="1"/>
    </location>
</feature>
<reference evidence="2" key="1">
    <citation type="submission" date="2016-05" db="EMBL/GenBank/DDBJ databases">
        <authorList>
            <person name="Lavstsen T."/>
            <person name="Jespersen J.S."/>
        </authorList>
    </citation>
    <scope>NUCLEOTIDE SEQUENCE</scope>
    <source>
        <tissue evidence="2">Brain</tissue>
    </source>
</reference>
<protein>
    <submittedName>
        <fullName evidence="2">Uncharacterized protein</fullName>
    </submittedName>
</protein>
<dbReference type="EMBL" id="HAEA01008539">
    <property type="protein sequence ID" value="SBQ37019.1"/>
    <property type="molecule type" value="Transcribed_RNA"/>
</dbReference>
<feature type="non-terminal residue" evidence="2">
    <location>
        <position position="84"/>
    </location>
</feature>
<feature type="region of interest" description="Disordered" evidence="1">
    <location>
        <begin position="1"/>
        <end position="84"/>
    </location>
</feature>
<sequence length="84" mass="8520">SGESEGGPSGCSVQTPGAPGGLHRATESPPGHPEPAEGQRRGEHTPKDRPEGHQRTSAANAATEDGASLARPAETRGDRSPSET</sequence>
<accession>A0A1A8DW08</accession>
<reference evidence="2" key="2">
    <citation type="submission" date="2016-06" db="EMBL/GenBank/DDBJ databases">
        <title>The genome of a short-lived fish provides insights into sex chromosome evolution and the genetic control of aging.</title>
        <authorList>
            <person name="Reichwald K."/>
            <person name="Felder M."/>
            <person name="Petzold A."/>
            <person name="Koch P."/>
            <person name="Groth M."/>
            <person name="Platzer M."/>
        </authorList>
    </citation>
    <scope>NUCLEOTIDE SEQUENCE</scope>
    <source>
        <tissue evidence="2">Brain</tissue>
    </source>
</reference>
<organism evidence="2">
    <name type="scientific">Nothobranchius kadleci</name>
    <name type="common">African annual killifish</name>
    <dbReference type="NCBI Taxonomy" id="1051664"/>
    <lineage>
        <taxon>Eukaryota</taxon>
        <taxon>Metazoa</taxon>
        <taxon>Chordata</taxon>
        <taxon>Craniata</taxon>
        <taxon>Vertebrata</taxon>
        <taxon>Euteleostomi</taxon>
        <taxon>Actinopterygii</taxon>
        <taxon>Neopterygii</taxon>
        <taxon>Teleostei</taxon>
        <taxon>Neoteleostei</taxon>
        <taxon>Acanthomorphata</taxon>
        <taxon>Ovalentaria</taxon>
        <taxon>Atherinomorphae</taxon>
        <taxon>Cyprinodontiformes</taxon>
        <taxon>Nothobranchiidae</taxon>
        <taxon>Nothobranchius</taxon>
    </lineage>
</organism>
<feature type="compositionally biased region" description="Basic and acidic residues" evidence="1">
    <location>
        <begin position="34"/>
        <end position="54"/>
    </location>
</feature>
<dbReference type="AlphaFoldDB" id="A0A1A8DW08"/>